<dbReference type="EMBL" id="CAJNNW010034402">
    <property type="protein sequence ID" value="CAE8722567.1"/>
    <property type="molecule type" value="Genomic_DNA"/>
</dbReference>
<dbReference type="Proteomes" id="UP000626109">
    <property type="component" value="Unassembled WGS sequence"/>
</dbReference>
<gene>
    <name evidence="1" type="ORF">PGLA2088_LOCUS42613</name>
</gene>
<evidence type="ECO:0000313" key="1">
    <source>
        <dbReference type="EMBL" id="CAE8722567.1"/>
    </source>
</evidence>
<sequence length="110" mass="11360">VPYGALDSDRTKLKLALLSGCPLPDFAYGEGSSMVRPAAAAALVKALSRLSSVATAAARGSTSRRQPETVTGMTAKLKSILKKSSPIAALSAVWSSLKARRATDQTDGVL</sequence>
<evidence type="ECO:0000313" key="2">
    <source>
        <dbReference type="Proteomes" id="UP000626109"/>
    </source>
</evidence>
<reference evidence="1" key="1">
    <citation type="submission" date="2021-02" db="EMBL/GenBank/DDBJ databases">
        <authorList>
            <person name="Dougan E. K."/>
            <person name="Rhodes N."/>
            <person name="Thang M."/>
            <person name="Chan C."/>
        </authorList>
    </citation>
    <scope>NUCLEOTIDE SEQUENCE</scope>
</reference>
<dbReference type="AlphaFoldDB" id="A0A813LA01"/>
<name>A0A813LA01_POLGL</name>
<proteinExistence type="predicted"/>
<feature type="non-terminal residue" evidence="1">
    <location>
        <position position="110"/>
    </location>
</feature>
<organism evidence="1 2">
    <name type="scientific">Polarella glacialis</name>
    <name type="common">Dinoflagellate</name>
    <dbReference type="NCBI Taxonomy" id="89957"/>
    <lineage>
        <taxon>Eukaryota</taxon>
        <taxon>Sar</taxon>
        <taxon>Alveolata</taxon>
        <taxon>Dinophyceae</taxon>
        <taxon>Suessiales</taxon>
        <taxon>Suessiaceae</taxon>
        <taxon>Polarella</taxon>
    </lineage>
</organism>
<protein>
    <submittedName>
        <fullName evidence="1">Uncharacterized protein</fullName>
    </submittedName>
</protein>
<comment type="caution">
    <text evidence="1">The sequence shown here is derived from an EMBL/GenBank/DDBJ whole genome shotgun (WGS) entry which is preliminary data.</text>
</comment>
<accession>A0A813LA01</accession>